<accession>A0A9K3LYK8</accession>
<dbReference type="Proteomes" id="UP000693970">
    <property type="component" value="Unassembled WGS sequence"/>
</dbReference>
<sequence>MSTSTGGTEEVSSFKTYHFDGSDRTKFREWKIKTKAYATRKKFWKGFTTDIRDTEVTDSNGKVVKAKSSEEDITAKHTAMYYLIESLEGSAFTMVTTETEDDPKLAWDLLIKEYEEEDYETVLRDLQTLTMTKTEKPSEFRDRLKLINERLERIDKSYALNEVQFKAQYLSKLIDARALPNNDWCKK</sequence>
<reference evidence="1" key="1">
    <citation type="journal article" date="2021" name="Sci. Rep.">
        <title>Diploid genomic architecture of Nitzschia inconspicua, an elite biomass production diatom.</title>
        <authorList>
            <person name="Oliver A."/>
            <person name="Podell S."/>
            <person name="Pinowska A."/>
            <person name="Traller J.C."/>
            <person name="Smith S.R."/>
            <person name="McClure R."/>
            <person name="Beliaev A."/>
            <person name="Bohutskyi P."/>
            <person name="Hill E.A."/>
            <person name="Rabines A."/>
            <person name="Zheng H."/>
            <person name="Allen L.Z."/>
            <person name="Kuo A."/>
            <person name="Grigoriev I.V."/>
            <person name="Allen A.E."/>
            <person name="Hazlebeck D."/>
            <person name="Allen E.E."/>
        </authorList>
    </citation>
    <scope>NUCLEOTIDE SEQUENCE</scope>
    <source>
        <strain evidence="1">Hildebrandi</strain>
    </source>
</reference>
<organism evidence="1 2">
    <name type="scientific">Nitzschia inconspicua</name>
    <dbReference type="NCBI Taxonomy" id="303405"/>
    <lineage>
        <taxon>Eukaryota</taxon>
        <taxon>Sar</taxon>
        <taxon>Stramenopiles</taxon>
        <taxon>Ochrophyta</taxon>
        <taxon>Bacillariophyta</taxon>
        <taxon>Bacillariophyceae</taxon>
        <taxon>Bacillariophycidae</taxon>
        <taxon>Bacillariales</taxon>
        <taxon>Bacillariaceae</taxon>
        <taxon>Nitzschia</taxon>
    </lineage>
</organism>
<dbReference type="EMBL" id="JAGRRH010000004">
    <property type="protein sequence ID" value="KAG7370928.1"/>
    <property type="molecule type" value="Genomic_DNA"/>
</dbReference>
<dbReference type="OrthoDB" id="10622968at2759"/>
<proteinExistence type="predicted"/>
<dbReference type="AlphaFoldDB" id="A0A9K3LYK8"/>
<keyword evidence="2" id="KW-1185">Reference proteome</keyword>
<reference evidence="1" key="2">
    <citation type="submission" date="2021-04" db="EMBL/GenBank/DDBJ databases">
        <authorList>
            <person name="Podell S."/>
        </authorList>
    </citation>
    <scope>NUCLEOTIDE SEQUENCE</scope>
    <source>
        <strain evidence="1">Hildebrandi</strain>
    </source>
</reference>
<evidence type="ECO:0000313" key="2">
    <source>
        <dbReference type="Proteomes" id="UP000693970"/>
    </source>
</evidence>
<evidence type="ECO:0000313" key="1">
    <source>
        <dbReference type="EMBL" id="KAG7370928.1"/>
    </source>
</evidence>
<name>A0A9K3LYK8_9STRA</name>
<gene>
    <name evidence="1" type="ORF">IV203_019498</name>
</gene>
<protein>
    <submittedName>
        <fullName evidence="1">Uncharacterized protein</fullName>
    </submittedName>
</protein>
<comment type="caution">
    <text evidence="1">The sequence shown here is derived from an EMBL/GenBank/DDBJ whole genome shotgun (WGS) entry which is preliminary data.</text>
</comment>